<feature type="domain" description="Cupin type-2" evidence="1">
    <location>
        <begin position="59"/>
        <end position="104"/>
    </location>
</feature>
<dbReference type="EMBL" id="CP058952">
    <property type="protein sequence ID" value="QLI81556.1"/>
    <property type="molecule type" value="Genomic_DNA"/>
</dbReference>
<accession>A0A7D5V9P9</accession>
<keyword evidence="3" id="KW-1185">Reference proteome</keyword>
<dbReference type="AlphaFoldDB" id="A0A7D5V9P9"/>
<evidence type="ECO:0000313" key="2">
    <source>
        <dbReference type="EMBL" id="QLI81556.1"/>
    </source>
</evidence>
<dbReference type="SUPFAM" id="SSF51182">
    <property type="entry name" value="RmlC-like cupins"/>
    <property type="match status" value="1"/>
</dbReference>
<dbReference type="InterPro" id="IPR014710">
    <property type="entry name" value="RmlC-like_jellyroll"/>
</dbReference>
<dbReference type="RefSeq" id="WP_180305667.1">
    <property type="nucleotide sequence ID" value="NZ_CP058952.1"/>
</dbReference>
<name>A0A7D5V9P9_9NEIS</name>
<dbReference type="Gene3D" id="2.60.120.10">
    <property type="entry name" value="Jelly Rolls"/>
    <property type="match status" value="1"/>
</dbReference>
<dbReference type="InterPro" id="IPR013096">
    <property type="entry name" value="Cupin_2"/>
</dbReference>
<sequence length="116" mass="12477">MSNSNHTPAVPSFARGNLYANAAAPATGERFEALHSQDGLLIERIVSSPRIAHETYCQAHAEWVLLAQGQATLDIAGDRITLHSGDYVYLPAHLPHTVTEVSDGAIWLAIHIGITP</sequence>
<dbReference type="InterPro" id="IPR011051">
    <property type="entry name" value="RmlC_Cupin_sf"/>
</dbReference>
<evidence type="ECO:0000313" key="3">
    <source>
        <dbReference type="Proteomes" id="UP000510822"/>
    </source>
</evidence>
<reference evidence="2 3" key="1">
    <citation type="journal article" date="2016" name="Int. J. Syst. Evol. Microbiol.">
        <title>Chitinibacter fontanus sp. nov., isolated from a spring.</title>
        <authorList>
            <person name="Sheu S.Y."/>
            <person name="Li Y.S."/>
            <person name="Young C.C."/>
            <person name="Chen W.M."/>
        </authorList>
    </citation>
    <scope>NUCLEOTIDE SEQUENCE [LARGE SCALE GENOMIC DNA]</scope>
    <source>
        <strain evidence="2 3">STM-7</strain>
    </source>
</reference>
<protein>
    <submittedName>
        <fullName evidence="2">Cupin domain-containing protein</fullName>
    </submittedName>
</protein>
<dbReference type="Pfam" id="PF07883">
    <property type="entry name" value="Cupin_2"/>
    <property type="match status" value="1"/>
</dbReference>
<gene>
    <name evidence="2" type="ORF">HZU75_08445</name>
</gene>
<evidence type="ECO:0000259" key="1">
    <source>
        <dbReference type="Pfam" id="PF07883"/>
    </source>
</evidence>
<dbReference type="Proteomes" id="UP000510822">
    <property type="component" value="Chromosome"/>
</dbReference>
<proteinExistence type="predicted"/>
<organism evidence="2 3">
    <name type="scientific">Chitinibacter fontanus</name>
    <dbReference type="NCBI Taxonomy" id="1737446"/>
    <lineage>
        <taxon>Bacteria</taxon>
        <taxon>Pseudomonadati</taxon>
        <taxon>Pseudomonadota</taxon>
        <taxon>Betaproteobacteria</taxon>
        <taxon>Neisseriales</taxon>
        <taxon>Chitinibacteraceae</taxon>
        <taxon>Chitinibacter</taxon>
    </lineage>
</organism>
<dbReference type="KEGG" id="cfon:HZU75_08445"/>